<dbReference type="EnsemblPlants" id="OGLUM02G35530.1">
    <property type="protein sequence ID" value="OGLUM02G35530.1"/>
    <property type="gene ID" value="OGLUM02G35530"/>
</dbReference>
<dbReference type="HOGENOM" id="CLU_1848226_0_0_1"/>
<dbReference type="AlphaFoldDB" id="A0A0D9YZ35"/>
<reference evidence="2" key="1">
    <citation type="submission" date="2015-04" db="UniProtKB">
        <authorList>
            <consortium name="EnsemblPlants"/>
        </authorList>
    </citation>
    <scope>IDENTIFICATION</scope>
</reference>
<reference evidence="2" key="2">
    <citation type="submission" date="2018-05" db="EMBL/GenBank/DDBJ databases">
        <title>OgluRS3 (Oryza glumaepatula Reference Sequence Version 3).</title>
        <authorList>
            <person name="Zhang J."/>
            <person name="Kudrna D."/>
            <person name="Lee S."/>
            <person name="Talag J."/>
            <person name="Welchert J."/>
            <person name="Wing R.A."/>
        </authorList>
    </citation>
    <scope>NUCLEOTIDE SEQUENCE [LARGE SCALE GENOMIC DNA]</scope>
</reference>
<evidence type="ECO:0000313" key="3">
    <source>
        <dbReference type="Proteomes" id="UP000026961"/>
    </source>
</evidence>
<proteinExistence type="predicted"/>
<dbReference type="Gramene" id="OGLUM02G35530.2">
    <property type="protein sequence ID" value="OGLUM02G35530.2"/>
    <property type="gene ID" value="OGLUM02G35530"/>
</dbReference>
<keyword evidence="3" id="KW-1185">Reference proteome</keyword>
<dbReference type="Proteomes" id="UP000026961">
    <property type="component" value="Chromosome 2"/>
</dbReference>
<name>A0A0D9YZ35_9ORYZ</name>
<dbReference type="Gramene" id="OGLUM02G35530.1">
    <property type="protein sequence ID" value="OGLUM02G35530.1"/>
    <property type="gene ID" value="OGLUM02G35530"/>
</dbReference>
<evidence type="ECO:0000256" key="1">
    <source>
        <dbReference type="SAM" id="MobiDB-lite"/>
    </source>
</evidence>
<feature type="region of interest" description="Disordered" evidence="1">
    <location>
        <begin position="61"/>
        <end position="92"/>
    </location>
</feature>
<evidence type="ECO:0000313" key="2">
    <source>
        <dbReference type="EnsemblPlants" id="OGLUM02G35530.1"/>
    </source>
</evidence>
<dbReference type="EnsemblPlants" id="OGLUM02G35530.2">
    <property type="protein sequence ID" value="OGLUM02G35530.2"/>
    <property type="gene ID" value="OGLUM02G35530"/>
</dbReference>
<protein>
    <submittedName>
        <fullName evidence="2">Uncharacterized protein</fullName>
    </submittedName>
</protein>
<accession>A0A0D9YZ35</accession>
<sequence>MALWITTASTWCLSSTRCSSQSAIWAASHCHRSVPSPLSRITRLLYSSCCAAAACVITYGGSRRRSKDDVPPSSGSSSEEESSIRRPVLTSNRGALLATNSVASASSYTSTPASPPLHATTAHAYSAPARWSLAARQRP</sequence>
<organism evidence="2">
    <name type="scientific">Oryza glumipatula</name>
    <dbReference type="NCBI Taxonomy" id="40148"/>
    <lineage>
        <taxon>Eukaryota</taxon>
        <taxon>Viridiplantae</taxon>
        <taxon>Streptophyta</taxon>
        <taxon>Embryophyta</taxon>
        <taxon>Tracheophyta</taxon>
        <taxon>Spermatophyta</taxon>
        <taxon>Magnoliopsida</taxon>
        <taxon>Liliopsida</taxon>
        <taxon>Poales</taxon>
        <taxon>Poaceae</taxon>
        <taxon>BOP clade</taxon>
        <taxon>Oryzoideae</taxon>
        <taxon>Oryzeae</taxon>
        <taxon>Oryzinae</taxon>
        <taxon>Oryza</taxon>
    </lineage>
</organism>